<evidence type="ECO:0000256" key="8">
    <source>
        <dbReference type="SAM" id="Phobius"/>
    </source>
</evidence>
<proteinExistence type="inferred from homology"/>
<dbReference type="GO" id="GO:0022857">
    <property type="term" value="F:transmembrane transporter activity"/>
    <property type="evidence" value="ECO:0007669"/>
    <property type="project" value="InterPro"/>
</dbReference>
<feature type="transmembrane region" description="Helical" evidence="8">
    <location>
        <begin position="66"/>
        <end position="87"/>
    </location>
</feature>
<comment type="similarity">
    <text evidence="2">Belongs to the binding-protein-dependent transport system permease family. FecCD subfamily.</text>
</comment>
<feature type="transmembrane region" description="Helical" evidence="8">
    <location>
        <begin position="431"/>
        <end position="452"/>
    </location>
</feature>
<feature type="transmembrane region" description="Helical" evidence="8">
    <location>
        <begin position="575"/>
        <end position="601"/>
    </location>
</feature>
<dbReference type="SUPFAM" id="SSF81345">
    <property type="entry name" value="ABC transporter involved in vitamin B12 uptake, BtuC"/>
    <property type="match status" value="2"/>
</dbReference>
<dbReference type="Pfam" id="PF01032">
    <property type="entry name" value="FecCD"/>
    <property type="match status" value="2"/>
</dbReference>
<feature type="transmembrane region" description="Helical" evidence="8">
    <location>
        <begin position="640"/>
        <end position="660"/>
    </location>
</feature>
<dbReference type="GO" id="GO:0033214">
    <property type="term" value="P:siderophore-iron import into cell"/>
    <property type="evidence" value="ECO:0007669"/>
    <property type="project" value="TreeGrafter"/>
</dbReference>
<evidence type="ECO:0000313" key="10">
    <source>
        <dbReference type="Proteomes" id="UP000039660"/>
    </source>
</evidence>
<feature type="transmembrane region" description="Helical" evidence="8">
    <location>
        <begin position="526"/>
        <end position="544"/>
    </location>
</feature>
<sequence length="666" mass="68907">MTTGSRASLERRSPTFAIPALLAFAGLCVLLTSLRLTELLPLNLWWSALIAPDTTHVGQLLFHHSALPRVAVSIVAGAALGLAGAIFQQTLRNPLAEPATVGTAAGANLALGTAAILAPFLLETGRELVAIGGGALATAAVILIAWRRHLSPVLLVLAGLVVSLVCGSASALLVVLDRDYMTELFIWQTGSLIQNGTAVATNLSVKLLIGFALATSLIRPMRILELDDESTRSLGFSPAVLRLAGLAVAVWLSAAVVAAVGVIGFVGLAAPHIAGALGARTFTRRMVAASAGGALLLWFTDQLVQVLPLSEEVPTGTATALIGAPLLLLLLPRMRAIMPTQGGTDIASPRHVIGWWMPFAATATIAVTIALSLFFARGIDGWHWASAAELATFLPLRLPRALVALSGGAILAVSGTLIQRMTGNPMASPEVLGISSGAAIGIILLFLIGIQLDRTNMILAAAAGALLTLGAIVLMAARASFSPDHILLAGISLSAIGTGLAALVLASGDPRIDFLLAWLSGSNYRATLSDAATAGCILLVTLAGSPLMARWLEILPLGQATSISLGIPLKTVRLSILLAAGLCAAAATVFVGPLSFVGLIAPRAADYLGYHRPLPQLFVSAFLGGVTMAVADWLSRTIIFPWQVPVGLLVALVGGPFFLWQIAKRR</sequence>
<reference evidence="9 10" key="1">
    <citation type="submission" date="2014-08" db="EMBL/GenBank/DDBJ databases">
        <authorList>
            <person name="Chen Y.-H."/>
        </authorList>
    </citation>
    <scope>NUCLEOTIDE SEQUENCE [LARGE SCALE GENOMIC DNA]</scope>
</reference>
<keyword evidence="4" id="KW-1003">Cell membrane</keyword>
<accession>A0A0T7GXG5</accession>
<evidence type="ECO:0000256" key="1">
    <source>
        <dbReference type="ARBA" id="ARBA00004651"/>
    </source>
</evidence>
<dbReference type="AlphaFoldDB" id="A0A0T7GXG5"/>
<feature type="transmembrane region" description="Helical" evidence="8">
    <location>
        <begin position="486"/>
        <end position="506"/>
    </location>
</feature>
<dbReference type="NCBIfam" id="NF007866">
    <property type="entry name" value="PRK10577.1-2"/>
    <property type="match status" value="1"/>
</dbReference>
<feature type="transmembrane region" description="Helical" evidence="8">
    <location>
        <begin position="128"/>
        <end position="146"/>
    </location>
</feature>
<dbReference type="RefSeq" id="WP_046637077.1">
    <property type="nucleotide sequence ID" value="NZ_CCRK01000011.1"/>
</dbReference>
<feature type="transmembrane region" description="Helical" evidence="8">
    <location>
        <begin position="401"/>
        <end position="419"/>
    </location>
</feature>
<evidence type="ECO:0000256" key="2">
    <source>
        <dbReference type="ARBA" id="ARBA00007935"/>
    </source>
</evidence>
<dbReference type="EMBL" id="CCRK01000011">
    <property type="protein sequence ID" value="CDZ51933.1"/>
    <property type="molecule type" value="Genomic_DNA"/>
</dbReference>
<protein>
    <submittedName>
        <fullName evidence="9">Iron-hydroxamate transporter, permease subunit</fullName>
    </submittedName>
</protein>
<keyword evidence="6 8" id="KW-1133">Transmembrane helix</keyword>
<dbReference type="Proteomes" id="UP000039660">
    <property type="component" value="Unassembled WGS sequence"/>
</dbReference>
<dbReference type="Gene3D" id="1.10.3470.10">
    <property type="entry name" value="ABC transporter involved in vitamin B12 uptake, BtuC"/>
    <property type="match status" value="2"/>
</dbReference>
<keyword evidence="7 8" id="KW-0472">Membrane</keyword>
<organism evidence="9 10">
    <name type="scientific">Neorhizobium galegae bv. officinalis</name>
    <dbReference type="NCBI Taxonomy" id="323656"/>
    <lineage>
        <taxon>Bacteria</taxon>
        <taxon>Pseudomonadati</taxon>
        <taxon>Pseudomonadota</taxon>
        <taxon>Alphaproteobacteria</taxon>
        <taxon>Hyphomicrobiales</taxon>
        <taxon>Rhizobiaceae</taxon>
        <taxon>Rhizobium/Agrobacterium group</taxon>
        <taxon>Neorhizobium</taxon>
    </lineage>
</organism>
<dbReference type="PANTHER" id="PTHR30472:SF37">
    <property type="entry name" value="FE(3+) DICITRATE TRANSPORT SYSTEM PERMEASE PROTEIN FECD-RELATED"/>
    <property type="match status" value="1"/>
</dbReference>
<dbReference type="GO" id="GO:0005886">
    <property type="term" value="C:plasma membrane"/>
    <property type="evidence" value="ECO:0007669"/>
    <property type="project" value="UniProtKB-SubCell"/>
</dbReference>
<dbReference type="InterPro" id="IPR037294">
    <property type="entry name" value="ABC_BtuC-like"/>
</dbReference>
<feature type="transmembrane region" description="Helical" evidence="8">
    <location>
        <begin position="313"/>
        <end position="331"/>
    </location>
</feature>
<evidence type="ECO:0000256" key="7">
    <source>
        <dbReference type="ARBA" id="ARBA00023136"/>
    </source>
</evidence>
<dbReference type="InterPro" id="IPR000522">
    <property type="entry name" value="ABC_transptr_permease_BtuC"/>
</dbReference>
<keyword evidence="3" id="KW-0813">Transport</keyword>
<evidence type="ECO:0000256" key="6">
    <source>
        <dbReference type="ARBA" id="ARBA00022989"/>
    </source>
</evidence>
<feature type="transmembrane region" description="Helical" evidence="8">
    <location>
        <begin position="153"/>
        <end position="176"/>
    </location>
</feature>
<evidence type="ECO:0000256" key="5">
    <source>
        <dbReference type="ARBA" id="ARBA00022692"/>
    </source>
</evidence>
<evidence type="ECO:0000256" key="3">
    <source>
        <dbReference type="ARBA" id="ARBA00022448"/>
    </source>
</evidence>
<feature type="transmembrane region" description="Helical" evidence="8">
    <location>
        <begin position="99"/>
        <end position="122"/>
    </location>
</feature>
<comment type="subcellular location">
    <subcellularLocation>
        <location evidence="1">Cell membrane</location>
        <topology evidence="1">Multi-pass membrane protein</topology>
    </subcellularLocation>
</comment>
<evidence type="ECO:0000256" key="4">
    <source>
        <dbReference type="ARBA" id="ARBA00022475"/>
    </source>
</evidence>
<keyword evidence="5 8" id="KW-0812">Transmembrane</keyword>
<evidence type="ECO:0000313" key="9">
    <source>
        <dbReference type="EMBL" id="CDZ51933.1"/>
    </source>
</evidence>
<dbReference type="CDD" id="cd06550">
    <property type="entry name" value="TM_ABC_iron-siderophores_like"/>
    <property type="match status" value="1"/>
</dbReference>
<feature type="transmembrane region" description="Helical" evidence="8">
    <location>
        <begin position="458"/>
        <end position="477"/>
    </location>
</feature>
<gene>
    <name evidence="9" type="ORF">NGAL_HAMBI1189_42260</name>
</gene>
<feature type="transmembrane region" description="Helical" evidence="8">
    <location>
        <begin position="352"/>
        <end position="376"/>
    </location>
</feature>
<name>A0A0T7GXG5_NEOGA</name>
<feature type="transmembrane region" description="Helical" evidence="8">
    <location>
        <begin position="16"/>
        <end position="36"/>
    </location>
</feature>
<dbReference type="PANTHER" id="PTHR30472">
    <property type="entry name" value="FERRIC ENTEROBACTIN TRANSPORT SYSTEM PERMEASE PROTEIN"/>
    <property type="match status" value="1"/>
</dbReference>
<feature type="transmembrane region" description="Helical" evidence="8">
    <location>
        <begin position="286"/>
        <end position="307"/>
    </location>
</feature>